<proteinExistence type="predicted"/>
<reference evidence="1" key="1">
    <citation type="journal article" date="2023" name="Nat. Commun.">
        <title>Diploid and tetraploid genomes of Acorus and the evolution of monocots.</title>
        <authorList>
            <person name="Ma L."/>
            <person name="Liu K.W."/>
            <person name="Li Z."/>
            <person name="Hsiao Y.Y."/>
            <person name="Qi Y."/>
            <person name="Fu T."/>
            <person name="Tang G.D."/>
            <person name="Zhang D."/>
            <person name="Sun W.H."/>
            <person name="Liu D.K."/>
            <person name="Li Y."/>
            <person name="Chen G.Z."/>
            <person name="Liu X.D."/>
            <person name="Liao X.Y."/>
            <person name="Jiang Y.T."/>
            <person name="Yu X."/>
            <person name="Hao Y."/>
            <person name="Huang J."/>
            <person name="Zhao X.W."/>
            <person name="Ke S."/>
            <person name="Chen Y.Y."/>
            <person name="Wu W.L."/>
            <person name="Hsu J.L."/>
            <person name="Lin Y.F."/>
            <person name="Huang M.D."/>
            <person name="Li C.Y."/>
            <person name="Huang L."/>
            <person name="Wang Z.W."/>
            <person name="Zhao X."/>
            <person name="Zhong W.Y."/>
            <person name="Peng D.H."/>
            <person name="Ahmad S."/>
            <person name="Lan S."/>
            <person name="Zhang J.S."/>
            <person name="Tsai W.C."/>
            <person name="Van de Peer Y."/>
            <person name="Liu Z.J."/>
        </authorList>
    </citation>
    <scope>NUCLEOTIDE SEQUENCE</scope>
    <source>
        <strain evidence="1">SCP</strain>
    </source>
</reference>
<dbReference type="PANTHER" id="PTHR31549:SF149">
    <property type="entry name" value="ISOPRENOID SYNTHASE DOMAIN-CONTAINING PROTEIN"/>
    <property type="match status" value="1"/>
</dbReference>
<dbReference type="InterPro" id="IPR004158">
    <property type="entry name" value="DUF247_pln"/>
</dbReference>
<organism evidence="1 2">
    <name type="scientific">Acorus gramineus</name>
    <name type="common">Dwarf sweet flag</name>
    <dbReference type="NCBI Taxonomy" id="55184"/>
    <lineage>
        <taxon>Eukaryota</taxon>
        <taxon>Viridiplantae</taxon>
        <taxon>Streptophyta</taxon>
        <taxon>Embryophyta</taxon>
        <taxon>Tracheophyta</taxon>
        <taxon>Spermatophyta</taxon>
        <taxon>Magnoliopsida</taxon>
        <taxon>Liliopsida</taxon>
        <taxon>Acoraceae</taxon>
        <taxon>Acorus</taxon>
    </lineage>
</organism>
<dbReference type="Pfam" id="PF03140">
    <property type="entry name" value="DUF247"/>
    <property type="match status" value="1"/>
</dbReference>
<dbReference type="EMBL" id="JAUJYN010000069">
    <property type="protein sequence ID" value="KAK1256962.1"/>
    <property type="molecule type" value="Genomic_DNA"/>
</dbReference>
<sequence length="269" mass="30724">MALLHKVSPLLLESQSNRPSFVPKVVSIGPYHHGDDHLAAMEPLKKLASDRYGTEACKRVHDMAESVSKMYEIDPYLKMDRDKFKDMLFHDACFLVHFISCHRNLPDPLAPDHQGSTTTDQAASSEILLGVPIQGFVVRDLFLLENQLPYKVLKAVVSDQSSFDKKVVEFIRSVSRNNDHRAKDVVPKTKDATKSTDEQRIDMCRRDTENLLDMLHQKLVNPKTCGGGRVYWRYGWDSLKFRSVKELTEAGIKFKPNRIGYLTDVEYKA</sequence>
<gene>
    <name evidence="1" type="ORF">QJS04_geneDACA024382</name>
</gene>
<dbReference type="Proteomes" id="UP001179952">
    <property type="component" value="Unassembled WGS sequence"/>
</dbReference>
<keyword evidence="2" id="KW-1185">Reference proteome</keyword>
<evidence type="ECO:0000313" key="2">
    <source>
        <dbReference type="Proteomes" id="UP001179952"/>
    </source>
</evidence>
<protein>
    <submittedName>
        <fullName evidence="1">Uncharacterized protein</fullName>
    </submittedName>
</protein>
<evidence type="ECO:0000313" key="1">
    <source>
        <dbReference type="EMBL" id="KAK1256962.1"/>
    </source>
</evidence>
<dbReference type="PANTHER" id="PTHR31549">
    <property type="entry name" value="PROTEIN, PUTATIVE (DUF247)-RELATED-RELATED"/>
    <property type="match status" value="1"/>
</dbReference>
<comment type="caution">
    <text evidence="1">The sequence shown here is derived from an EMBL/GenBank/DDBJ whole genome shotgun (WGS) entry which is preliminary data.</text>
</comment>
<accession>A0AAV8ZXJ5</accession>
<name>A0AAV8ZXJ5_ACOGR</name>
<reference evidence="1" key="2">
    <citation type="submission" date="2023-06" db="EMBL/GenBank/DDBJ databases">
        <authorList>
            <person name="Ma L."/>
            <person name="Liu K.-W."/>
            <person name="Li Z."/>
            <person name="Hsiao Y.-Y."/>
            <person name="Qi Y."/>
            <person name="Fu T."/>
            <person name="Tang G."/>
            <person name="Zhang D."/>
            <person name="Sun W.-H."/>
            <person name="Liu D.-K."/>
            <person name="Li Y."/>
            <person name="Chen G.-Z."/>
            <person name="Liu X.-D."/>
            <person name="Liao X.-Y."/>
            <person name="Jiang Y.-T."/>
            <person name="Yu X."/>
            <person name="Hao Y."/>
            <person name="Huang J."/>
            <person name="Zhao X.-W."/>
            <person name="Ke S."/>
            <person name="Chen Y.-Y."/>
            <person name="Wu W.-L."/>
            <person name="Hsu J.-L."/>
            <person name="Lin Y.-F."/>
            <person name="Huang M.-D."/>
            <person name="Li C.-Y."/>
            <person name="Huang L."/>
            <person name="Wang Z.-W."/>
            <person name="Zhao X."/>
            <person name="Zhong W.-Y."/>
            <person name="Peng D.-H."/>
            <person name="Ahmad S."/>
            <person name="Lan S."/>
            <person name="Zhang J.-S."/>
            <person name="Tsai W.-C."/>
            <person name="Van De Peer Y."/>
            <person name="Liu Z.-J."/>
        </authorList>
    </citation>
    <scope>NUCLEOTIDE SEQUENCE</scope>
    <source>
        <strain evidence="1">SCP</strain>
        <tissue evidence="1">Leaves</tissue>
    </source>
</reference>
<dbReference type="AlphaFoldDB" id="A0AAV8ZXJ5"/>